<dbReference type="Proteomes" id="UP000036681">
    <property type="component" value="Unplaced"/>
</dbReference>
<keyword evidence="7 12" id="KW-0812">Transmembrane</keyword>
<dbReference type="AlphaFoldDB" id="A0A9J2PZE4"/>
<keyword evidence="8" id="KW-0547">Nucleotide-binding</keyword>
<keyword evidence="10 12" id="KW-1133">Transmembrane helix</keyword>
<protein>
    <recommendedName>
        <fullName evidence="4">N-acetylgalactosaminide beta-1,3-galactosyltransferase</fullName>
        <ecNumber evidence="4">2.4.1.122</ecNumber>
    </recommendedName>
</protein>
<dbReference type="Pfam" id="PF02434">
    <property type="entry name" value="Fringe"/>
    <property type="match status" value="1"/>
</dbReference>
<proteinExistence type="inferred from homology"/>
<keyword evidence="14" id="KW-1185">Reference proteome</keyword>
<evidence type="ECO:0000259" key="13">
    <source>
        <dbReference type="Pfam" id="PF02434"/>
    </source>
</evidence>
<dbReference type="GO" id="GO:0016020">
    <property type="term" value="C:membrane"/>
    <property type="evidence" value="ECO:0007669"/>
    <property type="project" value="UniProtKB-SubCell"/>
</dbReference>
<evidence type="ECO:0000256" key="4">
    <source>
        <dbReference type="ARBA" id="ARBA00012557"/>
    </source>
</evidence>
<comment type="subcellular location">
    <subcellularLocation>
        <location evidence="1">Membrane</location>
        <topology evidence="1">Single-pass type II membrane protein</topology>
    </subcellularLocation>
</comment>
<evidence type="ECO:0000313" key="14">
    <source>
        <dbReference type="Proteomes" id="UP000036681"/>
    </source>
</evidence>
<evidence type="ECO:0000256" key="2">
    <source>
        <dbReference type="ARBA" id="ARBA00004922"/>
    </source>
</evidence>
<evidence type="ECO:0000256" key="11">
    <source>
        <dbReference type="ARBA" id="ARBA00023136"/>
    </source>
</evidence>
<keyword evidence="5" id="KW-0328">Glycosyltransferase</keyword>
<dbReference type="InterPro" id="IPR026050">
    <property type="entry name" value="C1GALT1/C1GALT1_chp1"/>
</dbReference>
<evidence type="ECO:0000256" key="5">
    <source>
        <dbReference type="ARBA" id="ARBA00022676"/>
    </source>
</evidence>
<evidence type="ECO:0000256" key="7">
    <source>
        <dbReference type="ARBA" id="ARBA00022692"/>
    </source>
</evidence>
<feature type="transmembrane region" description="Helical" evidence="12">
    <location>
        <begin position="34"/>
        <end position="52"/>
    </location>
</feature>
<name>A0A9J2PZE4_ASCLU</name>
<organism evidence="14 15">
    <name type="scientific">Ascaris lumbricoides</name>
    <name type="common">Giant roundworm</name>
    <dbReference type="NCBI Taxonomy" id="6252"/>
    <lineage>
        <taxon>Eukaryota</taxon>
        <taxon>Metazoa</taxon>
        <taxon>Ecdysozoa</taxon>
        <taxon>Nematoda</taxon>
        <taxon>Chromadorea</taxon>
        <taxon>Rhabditida</taxon>
        <taxon>Spirurina</taxon>
        <taxon>Ascaridomorpha</taxon>
        <taxon>Ascaridoidea</taxon>
        <taxon>Ascarididae</taxon>
        <taxon>Ascaris</taxon>
    </lineage>
</organism>
<evidence type="ECO:0000256" key="1">
    <source>
        <dbReference type="ARBA" id="ARBA00004606"/>
    </source>
</evidence>
<evidence type="ECO:0000256" key="12">
    <source>
        <dbReference type="SAM" id="Phobius"/>
    </source>
</evidence>
<accession>A0A9J2PZE4</accession>
<reference evidence="15" key="1">
    <citation type="submission" date="2023-03" db="UniProtKB">
        <authorList>
            <consortium name="WormBaseParasite"/>
        </authorList>
    </citation>
    <scope>IDENTIFICATION</scope>
</reference>
<keyword evidence="11 12" id="KW-0472">Membrane</keyword>
<evidence type="ECO:0000256" key="6">
    <source>
        <dbReference type="ARBA" id="ARBA00022679"/>
    </source>
</evidence>
<dbReference type="PANTHER" id="PTHR23033:SF14">
    <property type="entry name" value="GLYCOPROTEIN-N-ACETYLGALACTOSAMINE 3-BETA-GALACTOSYLTRANSFERASE 1-RELATED"/>
    <property type="match status" value="1"/>
</dbReference>
<comment type="pathway">
    <text evidence="2">Protein modification; protein glycosylation.</text>
</comment>
<dbReference type="InterPro" id="IPR003378">
    <property type="entry name" value="Fringe-like_glycosylTrfase"/>
</dbReference>
<keyword evidence="9" id="KW-0735">Signal-anchor</keyword>
<evidence type="ECO:0000313" key="15">
    <source>
        <dbReference type="WBParaSite" id="ALUE_0001458401-mRNA-1"/>
    </source>
</evidence>
<dbReference type="Gene3D" id="3.90.550.50">
    <property type="match status" value="3"/>
</dbReference>
<dbReference type="GO" id="GO:0016263">
    <property type="term" value="F:glycoprotein-N-acetylgalactosamine 3-beta-galactosyltransferase activity"/>
    <property type="evidence" value="ECO:0007669"/>
    <property type="project" value="UniProtKB-EC"/>
</dbReference>
<evidence type="ECO:0000256" key="10">
    <source>
        <dbReference type="ARBA" id="ARBA00022989"/>
    </source>
</evidence>
<comment type="similarity">
    <text evidence="3">Belongs to the glycosyltransferase 31 family. Beta3-Gal-T subfamily.</text>
</comment>
<keyword evidence="6" id="KW-0808">Transferase</keyword>
<evidence type="ECO:0000256" key="3">
    <source>
        <dbReference type="ARBA" id="ARBA00006462"/>
    </source>
</evidence>
<evidence type="ECO:0000256" key="9">
    <source>
        <dbReference type="ARBA" id="ARBA00022968"/>
    </source>
</evidence>
<feature type="domain" description="Fringe-like glycosyltransferase" evidence="13">
    <location>
        <begin position="296"/>
        <end position="411"/>
    </location>
</feature>
<dbReference type="PANTHER" id="PTHR23033">
    <property type="entry name" value="BETA1,3-GALACTOSYLTRANSFERASE"/>
    <property type="match status" value="1"/>
</dbReference>
<dbReference type="WBParaSite" id="ALUE_0001458401-mRNA-1">
    <property type="protein sequence ID" value="ALUE_0001458401-mRNA-1"/>
    <property type="gene ID" value="ALUE_0001458401"/>
</dbReference>
<sequence length="551" mass="63255">MLLNIAVAQITEWIAPHRCIEVATMIGARCKNHLIYFIAGLLSGCIVTFFSTTHRICAVSLYHPIGNGIKLPSADSPSPLDFNEDHHEHGEDDEDQFAPIAVHKHEGEESALSKEINDNVRIFCWIMTSKNNTRKKAIHVNATWATRCNKYVFMTSEEARLLLQTMLPQPYNFECASVVSLQVDGLPTVDLNVTEGRKFLWMKTKEAFKYIYNNNTRKKAIHVNATWATRCNKYVFMTSEEARLQVDGLPTVDLNVTEGRKFLWMKTKEAFKYIYNVVSLQVDGLPTVDLNVTEGRKFLWMKTKEAFKYIYNNELRNYDWFLKADDDTFVIMENLRFMLLAYSPDDPIYFGCKFKAFIIQGYMSGGAGYVLSREAVKRFVEDALTDLRKCKPTGTGAEDVELGKCLQNVGVMAGDSRDVQGRHRMLPFSPLSHLSYNHSMPKWFYSYMYYSYKQGAECCSDYMISFHYVNTAMMYTLDFLIYHVRPYGLRIGNFMNGEIGESISGKALLDYARQKSMQYSKPGPKPITVEEPEALELKTIEMSLKEQETSR</sequence>
<dbReference type="GO" id="GO:0000166">
    <property type="term" value="F:nucleotide binding"/>
    <property type="evidence" value="ECO:0007669"/>
    <property type="project" value="UniProtKB-KW"/>
</dbReference>
<evidence type="ECO:0000256" key="8">
    <source>
        <dbReference type="ARBA" id="ARBA00022741"/>
    </source>
</evidence>
<dbReference type="EC" id="2.4.1.122" evidence="4"/>